<gene>
    <name evidence="2" type="ORF">HDA44_003268</name>
</gene>
<comment type="caution">
    <text evidence="2">The sequence shown here is derived from an EMBL/GenBank/DDBJ whole genome shotgun (WGS) entry which is preliminary data.</text>
</comment>
<accession>A0A841DUH6</accession>
<name>A0A841DUH6_9ACTN</name>
<feature type="domain" description="AB hydrolase-1" evidence="1">
    <location>
        <begin position="48"/>
        <end position="277"/>
    </location>
</feature>
<dbReference type="GO" id="GO:0016020">
    <property type="term" value="C:membrane"/>
    <property type="evidence" value="ECO:0007669"/>
    <property type="project" value="TreeGrafter"/>
</dbReference>
<dbReference type="InterPro" id="IPR000073">
    <property type="entry name" value="AB_hydrolase_1"/>
</dbReference>
<dbReference type="Proteomes" id="UP000558997">
    <property type="component" value="Unassembled WGS sequence"/>
</dbReference>
<organism evidence="2 3">
    <name type="scientific">Kribbella solani</name>
    <dbReference type="NCBI Taxonomy" id="236067"/>
    <lineage>
        <taxon>Bacteria</taxon>
        <taxon>Bacillati</taxon>
        <taxon>Actinomycetota</taxon>
        <taxon>Actinomycetes</taxon>
        <taxon>Propionibacteriales</taxon>
        <taxon>Kribbellaceae</taxon>
        <taxon>Kribbella</taxon>
    </lineage>
</organism>
<dbReference type="AlphaFoldDB" id="A0A841DUH6"/>
<dbReference type="SUPFAM" id="SSF53474">
    <property type="entry name" value="alpha/beta-Hydrolases"/>
    <property type="match status" value="1"/>
</dbReference>
<dbReference type="EMBL" id="JACHNF010000001">
    <property type="protein sequence ID" value="MBB5979927.1"/>
    <property type="molecule type" value="Genomic_DNA"/>
</dbReference>
<evidence type="ECO:0000259" key="1">
    <source>
        <dbReference type="Pfam" id="PF12697"/>
    </source>
</evidence>
<dbReference type="Gene3D" id="3.40.50.1820">
    <property type="entry name" value="alpha/beta hydrolase"/>
    <property type="match status" value="1"/>
</dbReference>
<evidence type="ECO:0000313" key="2">
    <source>
        <dbReference type="EMBL" id="MBB5979927.1"/>
    </source>
</evidence>
<evidence type="ECO:0000313" key="3">
    <source>
        <dbReference type="Proteomes" id="UP000558997"/>
    </source>
</evidence>
<dbReference type="Pfam" id="PF12697">
    <property type="entry name" value="Abhydrolase_6"/>
    <property type="match status" value="1"/>
</dbReference>
<dbReference type="PANTHER" id="PTHR43798">
    <property type="entry name" value="MONOACYLGLYCEROL LIPASE"/>
    <property type="match status" value="1"/>
</dbReference>
<dbReference type="PANTHER" id="PTHR43798:SF33">
    <property type="entry name" value="HYDROLASE, PUTATIVE (AFU_ORTHOLOGUE AFUA_2G14860)-RELATED"/>
    <property type="match status" value="1"/>
</dbReference>
<dbReference type="PRINTS" id="PR00111">
    <property type="entry name" value="ABHYDROLASE"/>
</dbReference>
<keyword evidence="3" id="KW-1185">Reference proteome</keyword>
<dbReference type="GO" id="GO:0047372">
    <property type="term" value="F:monoacylglycerol lipase activity"/>
    <property type="evidence" value="ECO:0007669"/>
    <property type="project" value="TreeGrafter"/>
</dbReference>
<dbReference type="InterPro" id="IPR050266">
    <property type="entry name" value="AB_hydrolase_sf"/>
</dbReference>
<dbReference type="RefSeq" id="WP_202887394.1">
    <property type="nucleotide sequence ID" value="NZ_BAAAVN010000006.1"/>
</dbReference>
<dbReference type="GO" id="GO:0046464">
    <property type="term" value="P:acylglycerol catabolic process"/>
    <property type="evidence" value="ECO:0007669"/>
    <property type="project" value="TreeGrafter"/>
</dbReference>
<sequence length="289" mass="30810">MQDISASSSPPEWFTRALASRAELSVTSVDGLRISHRSWGPVGTPGALLVHGGLAHARWWDHIAPLLTRAGRRRVVALDLSGHGDSGRRDRYSVGTWAREVAGVAAAGGFAGPPVVVGHSMGGIVALRVAVDHAEAIAGTVTVDSRTIEHTDAELAAHDRRSALPARIYPSQEAAIARFRPVPGQPSLPYVRKYIARASVRQYGGGWTWKSDPRVFGGQEFDHGDLSRLSGRVMMLRAEHGLAAVGVDDPLQTAGIPSVEIPAAGHHVMLDQPLALVSALRTLLATWQP</sequence>
<protein>
    <submittedName>
        <fullName evidence="2">Pimeloyl-ACP methyl ester carboxylesterase</fullName>
    </submittedName>
</protein>
<reference evidence="2 3" key="1">
    <citation type="submission" date="2020-08" db="EMBL/GenBank/DDBJ databases">
        <title>Sequencing the genomes of 1000 actinobacteria strains.</title>
        <authorList>
            <person name="Klenk H.-P."/>
        </authorList>
    </citation>
    <scope>NUCLEOTIDE SEQUENCE [LARGE SCALE GENOMIC DNA]</scope>
    <source>
        <strain evidence="2 3">DSM 17294</strain>
    </source>
</reference>
<proteinExistence type="predicted"/>
<dbReference type="InterPro" id="IPR029058">
    <property type="entry name" value="AB_hydrolase_fold"/>
</dbReference>